<dbReference type="PROSITE" id="PS50222">
    <property type="entry name" value="EF_HAND_2"/>
    <property type="match status" value="3"/>
</dbReference>
<keyword evidence="5" id="KW-1185">Reference proteome</keyword>
<organism evidence="4 5">
    <name type="scientific">Paragonimus heterotremus</name>
    <dbReference type="NCBI Taxonomy" id="100268"/>
    <lineage>
        <taxon>Eukaryota</taxon>
        <taxon>Metazoa</taxon>
        <taxon>Spiralia</taxon>
        <taxon>Lophotrochozoa</taxon>
        <taxon>Platyhelminthes</taxon>
        <taxon>Trematoda</taxon>
        <taxon>Digenea</taxon>
        <taxon>Plagiorchiida</taxon>
        <taxon>Troglotremata</taxon>
        <taxon>Troglotrematidae</taxon>
        <taxon>Paragonimus</taxon>
    </lineage>
</organism>
<evidence type="ECO:0000259" key="3">
    <source>
        <dbReference type="PROSITE" id="PS50222"/>
    </source>
</evidence>
<accession>A0A8J4TC34</accession>
<comment type="caution">
    <text evidence="4">The sequence shown here is derived from an EMBL/GenBank/DDBJ whole genome shotgun (WGS) entry which is preliminary data.</text>
</comment>
<dbReference type="PANTHER" id="PTHR23048">
    <property type="entry name" value="MYOSIN LIGHT CHAIN 1, 3"/>
    <property type="match status" value="1"/>
</dbReference>
<dbReference type="InterPro" id="IPR050230">
    <property type="entry name" value="CALM/Myosin/TropC-like"/>
</dbReference>
<dbReference type="AlphaFoldDB" id="A0A8J4TC34"/>
<dbReference type="PROSITE" id="PS00018">
    <property type="entry name" value="EF_HAND_1"/>
    <property type="match status" value="3"/>
</dbReference>
<feature type="domain" description="EF-hand" evidence="3">
    <location>
        <begin position="111"/>
        <end position="146"/>
    </location>
</feature>
<evidence type="ECO:0000256" key="2">
    <source>
        <dbReference type="ARBA" id="ARBA00022837"/>
    </source>
</evidence>
<dbReference type="GO" id="GO:0016460">
    <property type="term" value="C:myosin II complex"/>
    <property type="evidence" value="ECO:0007669"/>
    <property type="project" value="TreeGrafter"/>
</dbReference>
<feature type="domain" description="EF-hand" evidence="3">
    <location>
        <begin position="1"/>
        <end position="34"/>
    </location>
</feature>
<dbReference type="OrthoDB" id="26525at2759"/>
<dbReference type="InterPro" id="IPR011992">
    <property type="entry name" value="EF-hand-dom_pair"/>
</dbReference>
<dbReference type="PANTHER" id="PTHR23048:SF0">
    <property type="entry name" value="CALMODULIN LIKE 3"/>
    <property type="match status" value="1"/>
</dbReference>
<evidence type="ECO:0000313" key="4">
    <source>
        <dbReference type="EMBL" id="KAF5401959.1"/>
    </source>
</evidence>
<proteinExistence type="predicted"/>
<dbReference type="InterPro" id="IPR018247">
    <property type="entry name" value="EF_Hand_1_Ca_BS"/>
</dbReference>
<feature type="domain" description="EF-hand" evidence="3">
    <location>
        <begin position="75"/>
        <end position="110"/>
    </location>
</feature>
<dbReference type="SUPFAM" id="SSF47473">
    <property type="entry name" value="EF-hand"/>
    <property type="match status" value="1"/>
</dbReference>
<keyword evidence="2" id="KW-0106">Calcium</keyword>
<gene>
    <name evidence="4" type="ORF">PHET_04442</name>
</gene>
<dbReference type="EMBL" id="LUCH01002123">
    <property type="protein sequence ID" value="KAF5401959.1"/>
    <property type="molecule type" value="Genomic_DNA"/>
</dbReference>
<sequence length="148" mass="17296">MQELEAAFGLLDKNKSGTIEKQELFAALQAIGEDTNTKELDEMFCLMQNRRYAGKISFQDFCKFMQTYNNELRQKKMDKIREIFQQIDKNHNGKLEVGELRNALTVSGLQLNKESVEEIIKMIDVDADHCVNYEEFIRLLMDEEDFAK</sequence>
<dbReference type="GO" id="GO:0005509">
    <property type="term" value="F:calcium ion binding"/>
    <property type="evidence" value="ECO:0007669"/>
    <property type="project" value="InterPro"/>
</dbReference>
<dbReference type="FunFam" id="1.10.238.10:FF:000003">
    <property type="entry name" value="Calmodulin A"/>
    <property type="match status" value="1"/>
</dbReference>
<dbReference type="InterPro" id="IPR002048">
    <property type="entry name" value="EF_hand_dom"/>
</dbReference>
<keyword evidence="1" id="KW-0677">Repeat</keyword>
<name>A0A8J4TC34_9TREM</name>
<protein>
    <recommendedName>
        <fullName evidence="3">EF-hand domain-containing protein</fullName>
    </recommendedName>
</protein>
<evidence type="ECO:0000256" key="1">
    <source>
        <dbReference type="ARBA" id="ARBA00022737"/>
    </source>
</evidence>
<dbReference type="Proteomes" id="UP000748531">
    <property type="component" value="Unassembled WGS sequence"/>
</dbReference>
<dbReference type="Gene3D" id="1.10.238.10">
    <property type="entry name" value="EF-hand"/>
    <property type="match status" value="2"/>
</dbReference>
<dbReference type="Pfam" id="PF13499">
    <property type="entry name" value="EF-hand_7"/>
    <property type="match status" value="2"/>
</dbReference>
<dbReference type="SMART" id="SM00054">
    <property type="entry name" value="EFh"/>
    <property type="match status" value="4"/>
</dbReference>
<reference evidence="4" key="1">
    <citation type="submission" date="2019-05" db="EMBL/GenBank/DDBJ databases">
        <title>Annotation for the trematode Paragonimus heterotremus.</title>
        <authorList>
            <person name="Choi Y.-J."/>
        </authorList>
    </citation>
    <scope>NUCLEOTIDE SEQUENCE</scope>
    <source>
        <strain evidence="4">LC</strain>
    </source>
</reference>
<evidence type="ECO:0000313" key="5">
    <source>
        <dbReference type="Proteomes" id="UP000748531"/>
    </source>
</evidence>